<dbReference type="NCBIfam" id="TIGR00229">
    <property type="entry name" value="sensory_box"/>
    <property type="match status" value="1"/>
</dbReference>
<comment type="caution">
    <text evidence="8">The sequence shown here is derived from an EMBL/GenBank/DDBJ whole genome shotgun (WGS) entry which is preliminary data.</text>
</comment>
<dbReference type="SUPFAM" id="SSF55785">
    <property type="entry name" value="PYP-like sensor domain (PAS domain)"/>
    <property type="match status" value="2"/>
</dbReference>
<feature type="domain" description="PAS" evidence="6">
    <location>
        <begin position="137"/>
        <end position="190"/>
    </location>
</feature>
<dbReference type="Pfam" id="PF00989">
    <property type="entry name" value="PAS"/>
    <property type="match status" value="1"/>
</dbReference>
<dbReference type="GO" id="GO:0043565">
    <property type="term" value="F:sequence-specific DNA binding"/>
    <property type="evidence" value="ECO:0007669"/>
    <property type="project" value="InterPro"/>
</dbReference>
<dbReference type="PROSITE" id="PS50112">
    <property type="entry name" value="PAS"/>
    <property type="match status" value="2"/>
</dbReference>
<name>A0A0W8E4T1_9ZZZZ</name>
<dbReference type="InterPro" id="IPR058031">
    <property type="entry name" value="AAA_lid_NorR"/>
</dbReference>
<evidence type="ECO:0000256" key="2">
    <source>
        <dbReference type="ARBA" id="ARBA00022840"/>
    </source>
</evidence>
<dbReference type="EMBL" id="LNQE01001882">
    <property type="protein sequence ID" value="KUG03437.1"/>
    <property type="molecule type" value="Genomic_DNA"/>
</dbReference>
<dbReference type="Gene3D" id="1.10.8.60">
    <property type="match status" value="1"/>
</dbReference>
<sequence>MELIYNSWRVKDMMNTQFEVIYSSDSIRTAVEIYSKCKLDTLPVVDENGKLKGVLPSRRVFKALLDGLSLDDQCAPYIVESPITVNSELTYDEISLVMRVNKSRVGNVPVVDDFGKVVGIAGNKEYLRTSLDMIAKSYGQLESIYQAMQETIITVDKNGCIVRANQYIQKMFGINPEDIQGKHLNDVFPEIICDGKRRIGMKVTIKLFSVIVNQVPIMDEEKLIGMNIVILDISELEEIAHELQIVKNLQITLNGVLSASSDGVFVTDKYGSVKFVNEMARKLLGANTDLIEGKSIEEFLRTSSLAQVAKTGISEVDVCHINNRNCIVSHVAIRSEDHIDSKPWGVVSTVYLDDNKLTEEITRKWYSLQKQVHYYRSELEKQGGSEIKSFTHIVSQNNELIQIKKEAQKIARSTSTVLLTGESGVGKDMFARAIHAASPRARRPFVKVNCVAIPETLFESELFGYVPGSFTGAAKKGKIGYFDQAHQGTIFLDEIGDMPLSVQVKILQVLQDKQFTAVGGISPQKVDVRIIAATNRNLRDAIAKGTFREDLYYRLNVIELCLPPLRIRSEDILPLAESFIDKYNAILGTMVSGMSKQAREALQNYSWPGNIRELENAIERAANYVWQGEIDLEHLPAHILKSEKKPNEPSSYKMAIHDVNKEIIQEALRSAKGNKSEAARILKISRSALYEKLAKYGLN</sequence>
<dbReference type="Gene3D" id="3.30.450.20">
    <property type="entry name" value="PAS domain"/>
    <property type="match status" value="2"/>
</dbReference>
<keyword evidence="4" id="KW-0804">Transcription</keyword>
<dbReference type="InterPro" id="IPR025944">
    <property type="entry name" value="Sigma_54_int_dom_CS"/>
</dbReference>
<dbReference type="AlphaFoldDB" id="A0A0W8E4T1"/>
<reference evidence="8" key="1">
    <citation type="journal article" date="2015" name="Proc. Natl. Acad. Sci. U.S.A.">
        <title>Networks of energetic and metabolic interactions define dynamics in microbial communities.</title>
        <authorList>
            <person name="Embree M."/>
            <person name="Liu J.K."/>
            <person name="Al-Bassam M.M."/>
            <person name="Zengler K."/>
        </authorList>
    </citation>
    <scope>NUCLEOTIDE SEQUENCE</scope>
</reference>
<feature type="domain" description="CBS" evidence="7">
    <location>
        <begin position="14"/>
        <end position="70"/>
    </location>
</feature>
<evidence type="ECO:0000259" key="7">
    <source>
        <dbReference type="PROSITE" id="PS51371"/>
    </source>
</evidence>
<feature type="domain" description="PAS" evidence="6">
    <location>
        <begin position="249"/>
        <end position="316"/>
    </location>
</feature>
<feature type="domain" description="Sigma-54 factor interaction" evidence="5">
    <location>
        <begin position="393"/>
        <end position="623"/>
    </location>
</feature>
<evidence type="ECO:0000256" key="1">
    <source>
        <dbReference type="ARBA" id="ARBA00022741"/>
    </source>
</evidence>
<evidence type="ECO:0000256" key="3">
    <source>
        <dbReference type="ARBA" id="ARBA00023015"/>
    </source>
</evidence>
<dbReference type="Gene3D" id="3.40.50.300">
    <property type="entry name" value="P-loop containing nucleotide triphosphate hydrolases"/>
    <property type="match status" value="1"/>
</dbReference>
<dbReference type="PRINTS" id="PR01590">
    <property type="entry name" value="HTHFIS"/>
</dbReference>
<dbReference type="CDD" id="cd02205">
    <property type="entry name" value="CBS_pair_SF"/>
    <property type="match status" value="1"/>
</dbReference>
<dbReference type="InterPro" id="IPR003593">
    <property type="entry name" value="AAA+_ATPase"/>
</dbReference>
<evidence type="ECO:0000313" key="8">
    <source>
        <dbReference type="EMBL" id="KUG03437.1"/>
    </source>
</evidence>
<dbReference type="InterPro" id="IPR035965">
    <property type="entry name" value="PAS-like_dom_sf"/>
</dbReference>
<dbReference type="SMART" id="SM00091">
    <property type="entry name" value="PAS"/>
    <property type="match status" value="2"/>
</dbReference>
<dbReference type="CDD" id="cd00009">
    <property type="entry name" value="AAA"/>
    <property type="match status" value="1"/>
</dbReference>
<dbReference type="InterPro" id="IPR027417">
    <property type="entry name" value="P-loop_NTPase"/>
</dbReference>
<dbReference type="InterPro" id="IPR009057">
    <property type="entry name" value="Homeodomain-like_sf"/>
</dbReference>
<dbReference type="SUPFAM" id="SSF52540">
    <property type="entry name" value="P-loop containing nucleoside triphosphate hydrolases"/>
    <property type="match status" value="1"/>
</dbReference>
<dbReference type="PANTHER" id="PTHR32071">
    <property type="entry name" value="TRANSCRIPTIONAL REGULATORY PROTEIN"/>
    <property type="match status" value="1"/>
</dbReference>
<dbReference type="PANTHER" id="PTHR32071:SF57">
    <property type="entry name" value="C4-DICARBOXYLATE TRANSPORT TRANSCRIPTIONAL REGULATORY PROTEIN DCTD"/>
    <property type="match status" value="1"/>
</dbReference>
<dbReference type="PROSITE" id="PS50045">
    <property type="entry name" value="SIGMA54_INTERACT_4"/>
    <property type="match status" value="1"/>
</dbReference>
<evidence type="ECO:0000256" key="4">
    <source>
        <dbReference type="ARBA" id="ARBA00023163"/>
    </source>
</evidence>
<dbReference type="InterPro" id="IPR013767">
    <property type="entry name" value="PAS_fold"/>
</dbReference>
<dbReference type="PROSITE" id="PS00688">
    <property type="entry name" value="SIGMA54_INTERACT_3"/>
    <property type="match status" value="1"/>
</dbReference>
<dbReference type="InterPro" id="IPR000644">
    <property type="entry name" value="CBS_dom"/>
</dbReference>
<dbReference type="SMART" id="SM00116">
    <property type="entry name" value="CBS"/>
    <property type="match status" value="2"/>
</dbReference>
<keyword evidence="3" id="KW-0805">Transcription regulation</keyword>
<keyword evidence="2" id="KW-0067">ATP-binding</keyword>
<keyword evidence="1" id="KW-0547">Nucleotide-binding</keyword>
<dbReference type="SMART" id="SM00382">
    <property type="entry name" value="AAA"/>
    <property type="match status" value="1"/>
</dbReference>
<dbReference type="Pfam" id="PF13188">
    <property type="entry name" value="PAS_8"/>
    <property type="match status" value="1"/>
</dbReference>
<dbReference type="Pfam" id="PF25601">
    <property type="entry name" value="AAA_lid_14"/>
    <property type="match status" value="1"/>
</dbReference>
<dbReference type="FunFam" id="3.40.50.300:FF:000006">
    <property type="entry name" value="DNA-binding transcriptional regulator NtrC"/>
    <property type="match status" value="1"/>
</dbReference>
<dbReference type="Gene3D" id="3.10.580.10">
    <property type="entry name" value="CBS-domain"/>
    <property type="match status" value="1"/>
</dbReference>
<dbReference type="PROSITE" id="PS51371">
    <property type="entry name" value="CBS"/>
    <property type="match status" value="2"/>
</dbReference>
<dbReference type="InterPro" id="IPR000014">
    <property type="entry name" value="PAS"/>
</dbReference>
<evidence type="ECO:0000259" key="5">
    <source>
        <dbReference type="PROSITE" id="PS50045"/>
    </source>
</evidence>
<dbReference type="CDD" id="cd00130">
    <property type="entry name" value="PAS"/>
    <property type="match status" value="1"/>
</dbReference>
<dbReference type="Gene3D" id="1.10.10.60">
    <property type="entry name" value="Homeodomain-like"/>
    <property type="match status" value="1"/>
</dbReference>
<dbReference type="PROSITE" id="PS00675">
    <property type="entry name" value="SIGMA54_INTERACT_1"/>
    <property type="match status" value="1"/>
</dbReference>
<dbReference type="Pfam" id="PF00571">
    <property type="entry name" value="CBS"/>
    <property type="match status" value="2"/>
</dbReference>
<dbReference type="InterPro" id="IPR002078">
    <property type="entry name" value="Sigma_54_int"/>
</dbReference>
<dbReference type="Pfam" id="PF00158">
    <property type="entry name" value="Sigma54_activat"/>
    <property type="match status" value="1"/>
</dbReference>
<dbReference type="InterPro" id="IPR002197">
    <property type="entry name" value="HTH_Fis"/>
</dbReference>
<dbReference type="GO" id="GO:0006355">
    <property type="term" value="P:regulation of DNA-templated transcription"/>
    <property type="evidence" value="ECO:0007669"/>
    <property type="project" value="InterPro"/>
</dbReference>
<dbReference type="InterPro" id="IPR046342">
    <property type="entry name" value="CBS_dom_sf"/>
</dbReference>
<dbReference type="Pfam" id="PF02954">
    <property type="entry name" value="HTH_8"/>
    <property type="match status" value="1"/>
</dbReference>
<feature type="domain" description="CBS" evidence="7">
    <location>
        <begin position="78"/>
        <end position="137"/>
    </location>
</feature>
<accession>A0A0W8E4T1</accession>
<gene>
    <name evidence="8" type="ORF">ASZ90_019225</name>
</gene>
<evidence type="ECO:0000259" key="6">
    <source>
        <dbReference type="PROSITE" id="PS50112"/>
    </source>
</evidence>
<dbReference type="SUPFAM" id="SSF54631">
    <property type="entry name" value="CBS-domain pair"/>
    <property type="match status" value="1"/>
</dbReference>
<organism evidence="8">
    <name type="scientific">hydrocarbon metagenome</name>
    <dbReference type="NCBI Taxonomy" id="938273"/>
    <lineage>
        <taxon>unclassified sequences</taxon>
        <taxon>metagenomes</taxon>
        <taxon>ecological metagenomes</taxon>
    </lineage>
</organism>
<dbReference type="SUPFAM" id="SSF46689">
    <property type="entry name" value="Homeodomain-like"/>
    <property type="match status" value="1"/>
</dbReference>
<proteinExistence type="predicted"/>
<dbReference type="GO" id="GO:0005524">
    <property type="term" value="F:ATP binding"/>
    <property type="evidence" value="ECO:0007669"/>
    <property type="project" value="UniProtKB-KW"/>
</dbReference>
<dbReference type="InterPro" id="IPR025662">
    <property type="entry name" value="Sigma_54_int_dom_ATP-bd_1"/>
</dbReference>
<protein>
    <submittedName>
        <fullName evidence="8">Uncharacterized protein</fullName>
    </submittedName>
</protein>